<dbReference type="Proteomes" id="UP000013941">
    <property type="component" value="Chromosome"/>
</dbReference>
<reference evidence="1 2" key="1">
    <citation type="journal article" date="2013" name="BMC Genomics">
        <title>Comparison of the complete genome sequence of two closely related isolates of 'Candidatus Phytoplasma australiense' reveals genome plasticity.</title>
        <authorList>
            <person name="Andersen M.T."/>
            <person name="Liefting L.W."/>
            <person name="Havukkala I."/>
            <person name="Beever R.E."/>
        </authorList>
    </citation>
    <scope>NUCLEOTIDE SEQUENCE [LARGE SCALE GENOMIC DNA]</scope>
    <source>
        <strain evidence="1 2">NZSb11</strain>
    </source>
</reference>
<name>R4RNI2_PHYAS</name>
<dbReference type="AlphaFoldDB" id="R4RNI2"/>
<evidence type="ECO:0000313" key="1">
    <source>
        <dbReference type="EMBL" id="AGL90011.1"/>
    </source>
</evidence>
<sequence>MLFLKLMHVFSKKHFATKLENYFLKLQKEKRLT</sequence>
<gene>
    <name evidence="1" type="ORF">SLY_0085</name>
</gene>
<dbReference type="HOGENOM" id="CLU_3384062_0_0_14"/>
<protein>
    <submittedName>
        <fullName evidence="1">Uncharacterized protein</fullName>
    </submittedName>
</protein>
<evidence type="ECO:0000313" key="2">
    <source>
        <dbReference type="Proteomes" id="UP000013941"/>
    </source>
</evidence>
<organism evidence="1 2">
    <name type="scientific">Strawberry lethal yellows phytoplasma (CPA) str. NZSb11</name>
    <dbReference type="NCBI Taxonomy" id="980422"/>
    <lineage>
        <taxon>Bacteria</taxon>
        <taxon>Bacillati</taxon>
        <taxon>Mycoplasmatota</taxon>
        <taxon>Mollicutes</taxon>
        <taxon>Acholeplasmatales</taxon>
        <taxon>Acholeplasmataceae</taxon>
        <taxon>Candidatus Phytoplasma</taxon>
        <taxon>16SrXII (Stolbur group)</taxon>
    </lineage>
</organism>
<dbReference type="KEGG" id="nzs:SLY_0085"/>
<accession>R4RNI2</accession>
<keyword evidence="2" id="KW-1185">Reference proteome</keyword>
<dbReference type="EMBL" id="CP002548">
    <property type="protein sequence ID" value="AGL90011.1"/>
    <property type="molecule type" value="Genomic_DNA"/>
</dbReference>
<proteinExistence type="predicted"/>